<feature type="region of interest" description="Disordered" evidence="1">
    <location>
        <begin position="473"/>
        <end position="502"/>
    </location>
</feature>
<comment type="caution">
    <text evidence="3">The sequence shown here is derived from an EMBL/GenBank/DDBJ whole genome shotgun (WGS) entry which is preliminary data.</text>
</comment>
<name>A0A229XD88_ASPFM</name>
<gene>
    <name evidence="3" type="ORF">KXV57_004082</name>
</gene>
<accession>A0A229XD88</accession>
<dbReference type="Pfam" id="PF23867">
    <property type="entry name" value="Mmc1_N"/>
    <property type="match status" value="1"/>
</dbReference>
<evidence type="ECO:0000313" key="4">
    <source>
        <dbReference type="Proteomes" id="UP000813423"/>
    </source>
</evidence>
<dbReference type="InterPro" id="IPR056196">
    <property type="entry name" value="Mmc1_C"/>
</dbReference>
<proteinExistence type="predicted"/>
<evidence type="ECO:0000259" key="2">
    <source>
        <dbReference type="Pfam" id="PF23868"/>
    </source>
</evidence>
<evidence type="ECO:0000256" key="1">
    <source>
        <dbReference type="SAM" id="MobiDB-lite"/>
    </source>
</evidence>
<feature type="compositionally biased region" description="Basic and acidic residues" evidence="1">
    <location>
        <begin position="477"/>
        <end position="489"/>
    </location>
</feature>
<evidence type="ECO:0000313" key="3">
    <source>
        <dbReference type="EMBL" id="KAH1907592.1"/>
    </source>
</evidence>
<dbReference type="Proteomes" id="UP000813423">
    <property type="component" value="Unassembled WGS sequence"/>
</dbReference>
<sequence>MPPKLRSSISKSLSRPSDNGLIFYCPSCSIWRRNLATRPRGNLTPRRDQQHLPSSPLIPSVNVCRRQLATPSLVSSRKNVPERFRGLYEALNRVRDATPEQVNISRLQLALRGLESEVPLIRVAVLGLNDATAARRLVRLLLADPLSSREPWEDVLDSEDADMSRGLLIRYGAVSETIPNDLLPTISVPSPILKKGNIEILVSTLGAETEFSPAHLSADTFLVPTVTIPISQSGRHNAVRYPVHRTIVCGRGIDGLLAYSGLVARSDLKKQAGLVYGAIALPGAAAESASDRISFVDLDKADVALAKFRESVQNASLYERGWHQSGVQPVVDWLSSLRTEAGALDPSLKTLIEALVDSAEKSVMTEENRRILEQEIESVPEEVREQLVQAVSSWAERAHTELQSSLEEGFASKPWKGLAWWKLFWRVDDVGMITSEILEKKYLCRAEKEVIWTAGKFEQAGVLEAPRISIEEVPAEPAKEDSHKTETRAKPAQPAEPWPTQITNSRAKLLDTTVPSLQALAQRLVLFSLSTTSLTTALSALTYISFPTASIYETGTMAAVGLIYSLRRQQKKWDAARNFWEEEVREDGRTALRETEQHLRTIAQEGGRRVEEDLPANTARQSIDEARKALEELD</sequence>
<dbReference type="PANTHER" id="PTHR38644">
    <property type="entry name" value="EXPRESSED PROTEIN"/>
    <property type="match status" value="1"/>
</dbReference>
<reference evidence="3" key="1">
    <citation type="submission" date="2021-08" db="EMBL/GenBank/DDBJ databases">
        <title>Global Aspergillus fumigatus from environmental and clinical sources.</title>
        <authorList>
            <person name="Barber A."/>
            <person name="Sae-Ong T."/>
        </authorList>
    </citation>
    <scope>NUCLEOTIDE SEQUENCE</scope>
    <source>
        <strain evidence="3">NRZ-2016-071</strain>
    </source>
</reference>
<feature type="region of interest" description="Disordered" evidence="1">
    <location>
        <begin position="603"/>
        <end position="623"/>
    </location>
</feature>
<protein>
    <recommendedName>
        <fullName evidence="2">Mmc1 C-terminal domain-containing protein</fullName>
    </recommendedName>
</protein>
<dbReference type="AlphaFoldDB" id="A0A229XD88"/>
<dbReference type="EMBL" id="JAIBSC010000026">
    <property type="protein sequence ID" value="KAH1907592.1"/>
    <property type="molecule type" value="Genomic_DNA"/>
</dbReference>
<organism evidence="3 4">
    <name type="scientific">Aspergillus fumigatus</name>
    <name type="common">Neosartorya fumigata</name>
    <dbReference type="NCBI Taxonomy" id="746128"/>
    <lineage>
        <taxon>Eukaryota</taxon>
        <taxon>Fungi</taxon>
        <taxon>Dikarya</taxon>
        <taxon>Ascomycota</taxon>
        <taxon>Pezizomycotina</taxon>
        <taxon>Eurotiomycetes</taxon>
        <taxon>Eurotiomycetidae</taxon>
        <taxon>Eurotiales</taxon>
        <taxon>Aspergillaceae</taxon>
        <taxon>Aspergillus</taxon>
        <taxon>Aspergillus subgen. Fumigati</taxon>
    </lineage>
</organism>
<dbReference type="PANTHER" id="PTHR38644:SF1">
    <property type="entry name" value="EXPRESSED PROTEIN"/>
    <property type="match status" value="1"/>
</dbReference>
<dbReference type="Pfam" id="PF23868">
    <property type="entry name" value="Mmc1_C"/>
    <property type="match status" value="1"/>
</dbReference>
<feature type="domain" description="Mmc1 C-terminal" evidence="2">
    <location>
        <begin position="389"/>
        <end position="589"/>
    </location>
</feature>